<name>D8RIZ9_SELML</name>
<evidence type="ECO:0000313" key="2">
    <source>
        <dbReference type="EMBL" id="EFJ27829.1"/>
    </source>
</evidence>
<sequence>MMLPQELTSLWIIPWKISSIRPEIDERVPNRGAGFQAARRDCLAGPREVARAIRGITGECVHDRHHLDAVLPQALEIHPVEERHGQIDAAVLPARRNHRCPGHHIGIQRALTEEDRHGFVEEPPLPIHGDQSSSQSPSAARDSSTLAITSLSTLTPESCILRKRSIPLRCNPISACAAMINVHVRTLGSGISLAFAVEVDKCAANDVIAIPLATIQAWRSLPVARSLVEEHAPRIARKVTNVVWLHALEIRPAEEIPYNGTLVVTVDTCSSFSFVCSVPTH</sequence>
<evidence type="ECO:0000256" key="1">
    <source>
        <dbReference type="SAM" id="MobiDB-lite"/>
    </source>
</evidence>
<dbReference type="AlphaFoldDB" id="D8RIZ9"/>
<accession>D8RIZ9</accession>
<keyword evidence="3" id="KW-1185">Reference proteome</keyword>
<dbReference type="InParanoid" id="D8RIZ9"/>
<proteinExistence type="predicted"/>
<feature type="compositionally biased region" description="Low complexity" evidence="1">
    <location>
        <begin position="130"/>
        <end position="142"/>
    </location>
</feature>
<gene>
    <name evidence="2" type="ORF">SELMODRAFT_411771</name>
</gene>
<dbReference type="Gramene" id="EFJ27829">
    <property type="protein sequence ID" value="EFJ27829"/>
    <property type="gene ID" value="SELMODRAFT_411771"/>
</dbReference>
<reference evidence="2 3" key="1">
    <citation type="journal article" date="2011" name="Science">
        <title>The Selaginella genome identifies genetic changes associated with the evolution of vascular plants.</title>
        <authorList>
            <person name="Banks J.A."/>
            <person name="Nishiyama T."/>
            <person name="Hasebe M."/>
            <person name="Bowman J.L."/>
            <person name="Gribskov M."/>
            <person name="dePamphilis C."/>
            <person name="Albert V.A."/>
            <person name="Aono N."/>
            <person name="Aoyama T."/>
            <person name="Ambrose B.A."/>
            <person name="Ashton N.W."/>
            <person name="Axtell M.J."/>
            <person name="Barker E."/>
            <person name="Barker M.S."/>
            <person name="Bennetzen J.L."/>
            <person name="Bonawitz N.D."/>
            <person name="Chapple C."/>
            <person name="Cheng C."/>
            <person name="Correa L.G."/>
            <person name="Dacre M."/>
            <person name="DeBarry J."/>
            <person name="Dreyer I."/>
            <person name="Elias M."/>
            <person name="Engstrom E.M."/>
            <person name="Estelle M."/>
            <person name="Feng L."/>
            <person name="Finet C."/>
            <person name="Floyd S.K."/>
            <person name="Frommer W.B."/>
            <person name="Fujita T."/>
            <person name="Gramzow L."/>
            <person name="Gutensohn M."/>
            <person name="Harholt J."/>
            <person name="Hattori M."/>
            <person name="Heyl A."/>
            <person name="Hirai T."/>
            <person name="Hiwatashi Y."/>
            <person name="Ishikawa M."/>
            <person name="Iwata M."/>
            <person name="Karol K.G."/>
            <person name="Koehler B."/>
            <person name="Kolukisaoglu U."/>
            <person name="Kubo M."/>
            <person name="Kurata T."/>
            <person name="Lalonde S."/>
            <person name="Li K."/>
            <person name="Li Y."/>
            <person name="Litt A."/>
            <person name="Lyons E."/>
            <person name="Manning G."/>
            <person name="Maruyama T."/>
            <person name="Michael T.P."/>
            <person name="Mikami K."/>
            <person name="Miyazaki S."/>
            <person name="Morinaga S."/>
            <person name="Murata T."/>
            <person name="Mueller-Roeber B."/>
            <person name="Nelson D.R."/>
            <person name="Obara M."/>
            <person name="Oguri Y."/>
            <person name="Olmstead R.G."/>
            <person name="Onodera N."/>
            <person name="Petersen B.L."/>
            <person name="Pils B."/>
            <person name="Prigge M."/>
            <person name="Rensing S.A."/>
            <person name="Riano-Pachon D.M."/>
            <person name="Roberts A.W."/>
            <person name="Sato Y."/>
            <person name="Scheller H.V."/>
            <person name="Schulz B."/>
            <person name="Schulz C."/>
            <person name="Shakirov E.V."/>
            <person name="Shibagaki N."/>
            <person name="Shinohara N."/>
            <person name="Shippen D.E."/>
            <person name="Soerensen I."/>
            <person name="Sotooka R."/>
            <person name="Sugimoto N."/>
            <person name="Sugita M."/>
            <person name="Sumikawa N."/>
            <person name="Tanurdzic M."/>
            <person name="Theissen G."/>
            <person name="Ulvskov P."/>
            <person name="Wakazuki S."/>
            <person name="Weng J.K."/>
            <person name="Willats W.W."/>
            <person name="Wipf D."/>
            <person name="Wolf P.G."/>
            <person name="Yang L."/>
            <person name="Zimmer A.D."/>
            <person name="Zhu Q."/>
            <person name="Mitros T."/>
            <person name="Hellsten U."/>
            <person name="Loque D."/>
            <person name="Otillar R."/>
            <person name="Salamov A."/>
            <person name="Schmutz J."/>
            <person name="Shapiro H."/>
            <person name="Lindquist E."/>
            <person name="Lucas S."/>
            <person name="Rokhsar D."/>
            <person name="Grigoriev I.V."/>
        </authorList>
    </citation>
    <scope>NUCLEOTIDE SEQUENCE [LARGE SCALE GENOMIC DNA]</scope>
</reference>
<evidence type="ECO:0000313" key="3">
    <source>
        <dbReference type="Proteomes" id="UP000001514"/>
    </source>
</evidence>
<organism evidence="3">
    <name type="scientific">Selaginella moellendorffii</name>
    <name type="common">Spikemoss</name>
    <dbReference type="NCBI Taxonomy" id="88036"/>
    <lineage>
        <taxon>Eukaryota</taxon>
        <taxon>Viridiplantae</taxon>
        <taxon>Streptophyta</taxon>
        <taxon>Embryophyta</taxon>
        <taxon>Tracheophyta</taxon>
        <taxon>Lycopodiopsida</taxon>
        <taxon>Selaginellales</taxon>
        <taxon>Selaginellaceae</taxon>
        <taxon>Selaginella</taxon>
    </lineage>
</organism>
<dbReference type="HOGENOM" id="CLU_991773_0_0_1"/>
<feature type="region of interest" description="Disordered" evidence="1">
    <location>
        <begin position="120"/>
        <end position="142"/>
    </location>
</feature>
<dbReference type="KEGG" id="smo:SELMODRAFT_411771"/>
<protein>
    <submittedName>
        <fullName evidence="2">Uncharacterized protein</fullName>
    </submittedName>
</protein>
<dbReference type="EMBL" id="GL377581">
    <property type="protein sequence ID" value="EFJ27829.1"/>
    <property type="molecule type" value="Genomic_DNA"/>
</dbReference>
<dbReference type="Proteomes" id="UP000001514">
    <property type="component" value="Unassembled WGS sequence"/>
</dbReference>